<dbReference type="PANTHER" id="PTHR30269">
    <property type="entry name" value="TRANSMEMBRANE PROTEIN YFCA"/>
    <property type="match status" value="1"/>
</dbReference>
<keyword evidence="4 8" id="KW-1003">Cell membrane</keyword>
<reference evidence="9 10" key="1">
    <citation type="submission" date="2019-08" db="EMBL/GenBank/DDBJ databases">
        <title>Complete genome sequence of Thermosulfurimonas marina SU872T, an anaerobic thermophilic chemolithoautotrophic bacterium isolated from a shallow marine hydrothermal vent.</title>
        <authorList>
            <person name="Allioux M."/>
            <person name="Jebbar M."/>
            <person name="Slobodkina G."/>
            <person name="Slobodkin A."/>
            <person name="Moalic Y."/>
            <person name="Frolova A."/>
            <person name="Shao Z."/>
            <person name="Alain K."/>
        </authorList>
    </citation>
    <scope>NUCLEOTIDE SEQUENCE [LARGE SCALE GENOMIC DNA]</scope>
    <source>
        <strain evidence="9 10">SU872</strain>
    </source>
</reference>
<accession>A0A6H1WT97</accession>
<evidence type="ECO:0000313" key="9">
    <source>
        <dbReference type="EMBL" id="QJA06374.1"/>
    </source>
</evidence>
<feature type="transmembrane region" description="Helical" evidence="8">
    <location>
        <begin position="86"/>
        <end position="103"/>
    </location>
</feature>
<feature type="transmembrane region" description="Helical" evidence="8">
    <location>
        <begin position="141"/>
        <end position="162"/>
    </location>
</feature>
<feature type="transmembrane region" description="Helical" evidence="8">
    <location>
        <begin position="63"/>
        <end position="80"/>
    </location>
</feature>
<dbReference type="GO" id="GO:0005886">
    <property type="term" value="C:plasma membrane"/>
    <property type="evidence" value="ECO:0007669"/>
    <property type="project" value="UniProtKB-SubCell"/>
</dbReference>
<gene>
    <name evidence="9" type="ORF">FVE67_05935</name>
</gene>
<keyword evidence="10" id="KW-1185">Reference proteome</keyword>
<evidence type="ECO:0000256" key="1">
    <source>
        <dbReference type="ARBA" id="ARBA00004651"/>
    </source>
</evidence>
<keyword evidence="7 8" id="KW-0472">Membrane</keyword>
<dbReference type="Pfam" id="PF01925">
    <property type="entry name" value="TauE"/>
    <property type="match status" value="1"/>
</dbReference>
<feature type="transmembrane region" description="Helical" evidence="8">
    <location>
        <begin position="203"/>
        <end position="227"/>
    </location>
</feature>
<evidence type="ECO:0000256" key="8">
    <source>
        <dbReference type="RuleBase" id="RU363041"/>
    </source>
</evidence>
<feature type="transmembrane region" description="Helical" evidence="8">
    <location>
        <begin position="268"/>
        <end position="291"/>
    </location>
</feature>
<evidence type="ECO:0000256" key="7">
    <source>
        <dbReference type="ARBA" id="ARBA00023136"/>
    </source>
</evidence>
<dbReference type="AlphaFoldDB" id="A0A6H1WT97"/>
<dbReference type="KEGG" id="tmai:FVE67_05935"/>
<comment type="similarity">
    <text evidence="2 8">Belongs to the 4-toluene sulfonate uptake permease (TSUP) (TC 2.A.102) family.</text>
</comment>
<evidence type="ECO:0000256" key="6">
    <source>
        <dbReference type="ARBA" id="ARBA00022989"/>
    </source>
</evidence>
<sequence>MKLGKRLWYPALIVATLVWLYFSRDTLAAEVPAKGGWPWWAWPTILFLFTFTIGIISPMSGVGGGVLFVPLSTAFFPFSVDFIRGAGLIMAVTSAYSSVPSFARKGLANIRLMAAVGWVVMVSSIIGGFVGLWVSNAFPNGKWYIIFALGIILLVVFIIMITSKRVEYPEVKEQDSVSKALGLKGSWYEPTLGRIVEYKVTRFVLSLFLFAGVGFIAGMFGLGAGWANVPVLNLVMGCPIKVAVATSMAIIMVNAAAIWVYMAKGATLPLIVVPAVLGITLGARVGAWLTVRVKPAFIKYLVLGIMLLAAVLNVIKALKGLHVI</sequence>
<name>A0A6H1WT97_9BACT</name>
<feature type="transmembrane region" description="Helical" evidence="8">
    <location>
        <begin position="239"/>
        <end position="261"/>
    </location>
</feature>
<proteinExistence type="inferred from homology"/>
<evidence type="ECO:0000313" key="10">
    <source>
        <dbReference type="Proteomes" id="UP000501253"/>
    </source>
</evidence>
<keyword evidence="6 8" id="KW-1133">Transmembrane helix</keyword>
<evidence type="ECO:0000256" key="3">
    <source>
        <dbReference type="ARBA" id="ARBA00022448"/>
    </source>
</evidence>
<dbReference type="EMBL" id="CP042909">
    <property type="protein sequence ID" value="QJA06374.1"/>
    <property type="molecule type" value="Genomic_DNA"/>
</dbReference>
<dbReference type="InterPro" id="IPR052017">
    <property type="entry name" value="TSUP"/>
</dbReference>
<feature type="transmembrane region" description="Helical" evidence="8">
    <location>
        <begin position="115"/>
        <end position="135"/>
    </location>
</feature>
<comment type="subcellular location">
    <subcellularLocation>
        <location evidence="1 8">Cell membrane</location>
        <topology evidence="1 8">Multi-pass membrane protein</topology>
    </subcellularLocation>
</comment>
<keyword evidence="3" id="KW-0813">Transport</keyword>
<dbReference type="InterPro" id="IPR002781">
    <property type="entry name" value="TM_pro_TauE-like"/>
</dbReference>
<organism evidence="9 10">
    <name type="scientific">Thermosulfurimonas marina</name>
    <dbReference type="NCBI Taxonomy" id="2047767"/>
    <lineage>
        <taxon>Bacteria</taxon>
        <taxon>Pseudomonadati</taxon>
        <taxon>Thermodesulfobacteriota</taxon>
        <taxon>Thermodesulfobacteria</taxon>
        <taxon>Thermodesulfobacteriales</taxon>
        <taxon>Thermodesulfobacteriaceae</taxon>
        <taxon>Thermosulfurimonas</taxon>
    </lineage>
</organism>
<dbReference type="Proteomes" id="UP000501253">
    <property type="component" value="Chromosome"/>
</dbReference>
<feature type="transmembrane region" description="Helical" evidence="8">
    <location>
        <begin position="297"/>
        <end position="315"/>
    </location>
</feature>
<feature type="transmembrane region" description="Helical" evidence="8">
    <location>
        <begin position="38"/>
        <end position="56"/>
    </location>
</feature>
<protein>
    <recommendedName>
        <fullName evidence="8">Probable membrane transporter protein</fullName>
    </recommendedName>
</protein>
<evidence type="ECO:0000256" key="4">
    <source>
        <dbReference type="ARBA" id="ARBA00022475"/>
    </source>
</evidence>
<dbReference type="RefSeq" id="WP_168719724.1">
    <property type="nucleotide sequence ID" value="NZ_CP042909.1"/>
</dbReference>
<keyword evidence="5 8" id="KW-0812">Transmembrane</keyword>
<evidence type="ECO:0000256" key="2">
    <source>
        <dbReference type="ARBA" id="ARBA00009142"/>
    </source>
</evidence>
<evidence type="ECO:0000256" key="5">
    <source>
        <dbReference type="ARBA" id="ARBA00022692"/>
    </source>
</evidence>
<dbReference type="PANTHER" id="PTHR30269:SF23">
    <property type="entry name" value="MEMBRANE TRANSPORTER PROTEIN YDHB-RELATED"/>
    <property type="match status" value="1"/>
</dbReference>